<feature type="domain" description="SGNH hydrolase-type esterase" evidence="2">
    <location>
        <begin position="51"/>
        <end position="224"/>
    </location>
</feature>
<accession>A0A4U1BKE7</accession>
<keyword evidence="4" id="KW-1185">Reference proteome</keyword>
<evidence type="ECO:0000313" key="4">
    <source>
        <dbReference type="Proteomes" id="UP000305675"/>
    </source>
</evidence>
<evidence type="ECO:0000313" key="3">
    <source>
        <dbReference type="EMBL" id="TKB52787.1"/>
    </source>
</evidence>
<reference evidence="3 4" key="1">
    <citation type="submission" date="2019-04" db="EMBL/GenBank/DDBJ databases">
        <authorList>
            <person name="Hwang J.C."/>
        </authorList>
    </citation>
    <scope>NUCLEOTIDE SEQUENCE [LARGE SCALE GENOMIC DNA]</scope>
    <source>
        <strain evidence="3 4">IMCC35002</strain>
    </source>
</reference>
<dbReference type="GO" id="GO:0016788">
    <property type="term" value="F:hydrolase activity, acting on ester bonds"/>
    <property type="evidence" value="ECO:0007669"/>
    <property type="project" value="UniProtKB-ARBA"/>
</dbReference>
<keyword evidence="1" id="KW-0472">Membrane</keyword>
<name>A0A4U1BKE7_9GAMM</name>
<sequence length="235" mass="26103">MSVTRQVLMVLMLPIMVMQGLWVRRNILRLPAAKGKRKGRCGDESNLRILILGDSAAAGVGVDEQSQALSGQLVEALEQQNHNNFSWRIIARSGLTSAKMLRYLQNRRPETFDVALISLGVNDITRGVGTQKWLALQTDLLELLLGKYGCKQVIFTAIPPLGRFPSLPQPLRWVLGQQAEHKNALLKQLLDDKPAASQLDLTRHVVSSPLARDGFHPSDELYQLWGRAAAAQILK</sequence>
<dbReference type="Pfam" id="PF13472">
    <property type="entry name" value="Lipase_GDSL_2"/>
    <property type="match status" value="1"/>
</dbReference>
<evidence type="ECO:0000259" key="2">
    <source>
        <dbReference type="Pfam" id="PF13472"/>
    </source>
</evidence>
<dbReference type="InterPro" id="IPR036514">
    <property type="entry name" value="SGNH_hydro_sf"/>
</dbReference>
<dbReference type="InterPro" id="IPR013830">
    <property type="entry name" value="SGNH_hydro"/>
</dbReference>
<dbReference type="AlphaFoldDB" id="A0A4U1BKE7"/>
<keyword evidence="1" id="KW-0812">Transmembrane</keyword>
<protein>
    <submittedName>
        <fullName evidence="3">SGNH/GDSL hydrolase family protein</fullName>
    </submittedName>
</protein>
<keyword evidence="3" id="KW-0378">Hydrolase</keyword>
<organism evidence="3 4">
    <name type="scientific">Ferrimonas aestuarii</name>
    <dbReference type="NCBI Taxonomy" id="2569539"/>
    <lineage>
        <taxon>Bacteria</taxon>
        <taxon>Pseudomonadati</taxon>
        <taxon>Pseudomonadota</taxon>
        <taxon>Gammaproteobacteria</taxon>
        <taxon>Alteromonadales</taxon>
        <taxon>Ferrimonadaceae</taxon>
        <taxon>Ferrimonas</taxon>
    </lineage>
</organism>
<dbReference type="OrthoDB" id="9804395at2"/>
<dbReference type="Proteomes" id="UP000305675">
    <property type="component" value="Unassembled WGS sequence"/>
</dbReference>
<proteinExistence type="predicted"/>
<keyword evidence="1" id="KW-1133">Transmembrane helix</keyword>
<gene>
    <name evidence="3" type="ORF">FCL42_15880</name>
</gene>
<dbReference type="Gene3D" id="3.40.50.1110">
    <property type="entry name" value="SGNH hydrolase"/>
    <property type="match status" value="1"/>
</dbReference>
<dbReference type="SUPFAM" id="SSF52266">
    <property type="entry name" value="SGNH hydrolase"/>
    <property type="match status" value="1"/>
</dbReference>
<dbReference type="RefSeq" id="WP_136864410.1">
    <property type="nucleotide sequence ID" value="NZ_SWCJ01000014.1"/>
</dbReference>
<dbReference type="EMBL" id="SWCJ01000014">
    <property type="protein sequence ID" value="TKB52787.1"/>
    <property type="molecule type" value="Genomic_DNA"/>
</dbReference>
<feature type="transmembrane region" description="Helical" evidence="1">
    <location>
        <begin position="6"/>
        <end position="23"/>
    </location>
</feature>
<comment type="caution">
    <text evidence="3">The sequence shown here is derived from an EMBL/GenBank/DDBJ whole genome shotgun (WGS) entry which is preliminary data.</text>
</comment>
<dbReference type="CDD" id="cd01836">
    <property type="entry name" value="FeeA_FeeB_like"/>
    <property type="match status" value="1"/>
</dbReference>
<evidence type="ECO:0000256" key="1">
    <source>
        <dbReference type="SAM" id="Phobius"/>
    </source>
</evidence>